<reference evidence="2" key="2">
    <citation type="submission" date="2016-07" db="EMBL/GenBank/DDBJ databases">
        <authorList>
            <person name="Wan K."/>
            <person name="Booth B."/>
            <person name="Spirohn K."/>
            <person name="Hao T."/>
            <person name="Hu Y."/>
            <person name="Calderwood M."/>
            <person name="Hill D."/>
            <person name="Mohr S."/>
            <person name="Vidal M."/>
            <person name="Celniker S."/>
            <person name="Perrimon N."/>
        </authorList>
    </citation>
    <scope>NUCLEOTIDE SEQUENCE</scope>
    <source>
        <strain evidence="2">10N.261.46.F8</strain>
    </source>
</reference>
<evidence type="ECO:0000313" key="4">
    <source>
        <dbReference type="Proteomes" id="UP000235554"/>
    </source>
</evidence>
<gene>
    <name evidence="2" type="ORF">BCT49_24175</name>
    <name evidence="1" type="ORF">BCT50_20890</name>
</gene>
<accession>A0A1R3EJT9</accession>
<protein>
    <submittedName>
        <fullName evidence="2">Uncharacterized protein</fullName>
    </submittedName>
</protein>
<dbReference type="EMBL" id="MCZJ01000008">
    <property type="protein sequence ID" value="PMM61282.1"/>
    <property type="molecule type" value="Genomic_DNA"/>
</dbReference>
<comment type="caution">
    <text evidence="2">The sequence shown here is derived from an EMBL/GenBank/DDBJ whole genome shotgun (WGS) entry which is preliminary data.</text>
</comment>
<organism evidence="2 3">
    <name type="scientific">Vibrio lentus</name>
    <dbReference type="NCBI Taxonomy" id="136468"/>
    <lineage>
        <taxon>Bacteria</taxon>
        <taxon>Pseudomonadati</taxon>
        <taxon>Pseudomonadota</taxon>
        <taxon>Gammaproteobacteria</taxon>
        <taxon>Vibrionales</taxon>
        <taxon>Vibrionaceae</taxon>
        <taxon>Vibrio</taxon>
    </lineage>
</organism>
<evidence type="ECO:0000313" key="1">
    <source>
        <dbReference type="EMBL" id="PMM61282.1"/>
    </source>
</evidence>
<dbReference type="Proteomes" id="UP000235406">
    <property type="component" value="Unassembled WGS sequence"/>
</dbReference>
<dbReference type="AlphaFoldDB" id="A0A1R3EJT9"/>
<dbReference type="Proteomes" id="UP000235554">
    <property type="component" value="Unassembled WGS sequence"/>
</dbReference>
<dbReference type="GeneID" id="72399019"/>
<dbReference type="EMBL" id="MCZK01000060">
    <property type="protein sequence ID" value="PMM74288.1"/>
    <property type="molecule type" value="Genomic_DNA"/>
</dbReference>
<evidence type="ECO:0000313" key="3">
    <source>
        <dbReference type="Proteomes" id="UP000235406"/>
    </source>
</evidence>
<proteinExistence type="predicted"/>
<dbReference type="OrthoDB" id="5825061at2"/>
<reference evidence="1" key="3">
    <citation type="submission" date="2016-07" db="EMBL/GenBank/DDBJ databases">
        <authorList>
            <person name="Kauffman K."/>
            <person name="Arevalo P."/>
            <person name="Polz M.F."/>
        </authorList>
    </citation>
    <scope>NUCLEOTIDE SEQUENCE</scope>
    <source>
        <strain evidence="1">10N.261.48.A1</strain>
    </source>
</reference>
<name>A0A1R3EJT9_9VIBR</name>
<evidence type="ECO:0000313" key="2">
    <source>
        <dbReference type="EMBL" id="PMM74288.1"/>
    </source>
</evidence>
<reference evidence="2" key="4">
    <citation type="journal article" date="2018" name="Nature">
        <title>A major lineage of non-tailed dsDNA viruses as unrecognized killers of marine bacteria.</title>
        <authorList>
            <person name="Kauffman K.M."/>
            <person name="Hussain F.A."/>
            <person name="Yang J."/>
            <person name="Arevalo P."/>
            <person name="Brown J.M."/>
            <person name="Chang W.K."/>
            <person name="VanInsberghe D."/>
            <person name="Elsherbini J."/>
            <person name="Sharma R.S."/>
            <person name="Cutler M.B."/>
            <person name="Kelly L."/>
            <person name="Polz M.F."/>
        </authorList>
    </citation>
    <scope>NUCLEOTIDE SEQUENCE</scope>
    <source>
        <strain evidence="2">10N.261.46.F8</strain>
        <strain evidence="1">10N.261.48.A1</strain>
    </source>
</reference>
<reference evidence="3 4" key="1">
    <citation type="submission" date="2016-07" db="EMBL/GenBank/DDBJ databases">
        <title>Nontailed viruses are major unrecognized killers of bacteria in the ocean.</title>
        <authorList>
            <person name="Kauffman K."/>
            <person name="Hussain F."/>
            <person name="Yang J."/>
            <person name="Arevalo P."/>
            <person name="Brown J."/>
            <person name="Cutler M."/>
            <person name="Kelly L."/>
            <person name="Polz M.F."/>
        </authorList>
    </citation>
    <scope>NUCLEOTIDE SEQUENCE [LARGE SCALE GENOMIC DNA]</scope>
    <source>
        <strain evidence="3">10N.261.46.F8</strain>
        <strain evidence="4">10N.261.48.A1</strain>
    </source>
</reference>
<sequence>MSLAIPTNQERLQWYLEAEQKILQQQSVKTAEDEELTLASLATVRKEIERLQRIIALQAQGGRRSMIRRNYLE</sequence>
<dbReference type="RefSeq" id="WP_017088415.1">
    <property type="nucleotide sequence ID" value="NZ_CAWNVI010000060.1"/>
</dbReference>